<dbReference type="Pfam" id="PF02310">
    <property type="entry name" value="B12-binding"/>
    <property type="match status" value="1"/>
</dbReference>
<protein>
    <submittedName>
        <fullName evidence="10">Uncharacterized protein</fullName>
    </submittedName>
</protein>
<dbReference type="Pfam" id="PF04055">
    <property type="entry name" value="Radical_SAM"/>
    <property type="match status" value="1"/>
</dbReference>
<dbReference type="InterPro" id="IPR006638">
    <property type="entry name" value="Elp3/MiaA/NifB-like_rSAM"/>
</dbReference>
<dbReference type="GO" id="GO:0051539">
    <property type="term" value="F:4 iron, 4 sulfur cluster binding"/>
    <property type="evidence" value="ECO:0007669"/>
    <property type="project" value="UniProtKB-KW"/>
</dbReference>
<accession>A0A062XZ37</accession>
<dbReference type="InterPro" id="IPR006158">
    <property type="entry name" value="Cobalamin-bd"/>
</dbReference>
<evidence type="ECO:0000256" key="3">
    <source>
        <dbReference type="ARBA" id="ARBA00022679"/>
    </source>
</evidence>
<keyword evidence="7" id="KW-0411">Iron-sulfur</keyword>
<dbReference type="GO" id="GO:0031419">
    <property type="term" value="F:cobalamin binding"/>
    <property type="evidence" value="ECO:0007669"/>
    <property type="project" value="InterPro"/>
</dbReference>
<dbReference type="SFLD" id="SFLDG01082">
    <property type="entry name" value="B12-binding_domain_containing"/>
    <property type="match status" value="1"/>
</dbReference>
<evidence type="ECO:0000256" key="4">
    <source>
        <dbReference type="ARBA" id="ARBA00022691"/>
    </source>
</evidence>
<evidence type="ECO:0000259" key="9">
    <source>
        <dbReference type="PROSITE" id="PS51918"/>
    </source>
</evidence>
<dbReference type="CDD" id="cd01335">
    <property type="entry name" value="Radical_SAM"/>
    <property type="match status" value="1"/>
</dbReference>
<feature type="domain" description="Radical SAM core" evidence="9">
    <location>
        <begin position="206"/>
        <end position="442"/>
    </location>
</feature>
<dbReference type="GO" id="GO:0003824">
    <property type="term" value="F:catalytic activity"/>
    <property type="evidence" value="ECO:0007669"/>
    <property type="project" value="InterPro"/>
</dbReference>
<keyword evidence="4" id="KW-0949">S-adenosyl-L-methionine</keyword>
<dbReference type="Gene3D" id="3.80.30.20">
    <property type="entry name" value="tm_1862 like domain"/>
    <property type="match status" value="1"/>
</dbReference>
<evidence type="ECO:0000313" key="11">
    <source>
        <dbReference type="Proteomes" id="UP000027284"/>
    </source>
</evidence>
<keyword evidence="3" id="KW-0808">Transferase</keyword>
<dbReference type="PANTHER" id="PTHR43409">
    <property type="entry name" value="ANAEROBIC MAGNESIUM-PROTOPORPHYRIN IX MONOMETHYL ESTER CYCLASE-RELATED"/>
    <property type="match status" value="1"/>
</dbReference>
<dbReference type="GO" id="GO:0046872">
    <property type="term" value="F:metal ion binding"/>
    <property type="evidence" value="ECO:0007669"/>
    <property type="project" value="UniProtKB-KW"/>
</dbReference>
<keyword evidence="11" id="KW-1185">Reference proteome</keyword>
<dbReference type="PROSITE" id="PS51332">
    <property type="entry name" value="B12_BINDING"/>
    <property type="match status" value="1"/>
</dbReference>
<evidence type="ECO:0000256" key="7">
    <source>
        <dbReference type="ARBA" id="ARBA00023014"/>
    </source>
</evidence>
<dbReference type="CDD" id="cd02068">
    <property type="entry name" value="radical_SAM_B12_BD"/>
    <property type="match status" value="1"/>
</dbReference>
<gene>
    <name evidence="10" type="ORF">EG19_02865</name>
</gene>
<evidence type="ECO:0000313" key="10">
    <source>
        <dbReference type="EMBL" id="KDA53775.1"/>
    </source>
</evidence>
<dbReference type="InterPro" id="IPR051198">
    <property type="entry name" value="BchE-like"/>
</dbReference>
<dbReference type="PROSITE" id="PS51918">
    <property type="entry name" value="RADICAL_SAM"/>
    <property type="match status" value="1"/>
</dbReference>
<dbReference type="RefSeq" id="WP_038049043.1">
    <property type="nucleotide sequence ID" value="NZ_JMFG01000017.1"/>
</dbReference>
<dbReference type="InterPro" id="IPR058240">
    <property type="entry name" value="rSAM_sf"/>
</dbReference>
<keyword evidence="5" id="KW-0479">Metal-binding</keyword>
<proteinExistence type="predicted"/>
<feature type="domain" description="B12-binding" evidence="8">
    <location>
        <begin position="19"/>
        <end position="150"/>
    </location>
</feature>
<dbReference type="SMART" id="SM00729">
    <property type="entry name" value="Elp3"/>
    <property type="match status" value="1"/>
</dbReference>
<dbReference type="STRING" id="1312852.EG19_02865"/>
<dbReference type="EMBL" id="JMFG01000017">
    <property type="protein sequence ID" value="KDA53775.1"/>
    <property type="molecule type" value="Genomic_DNA"/>
</dbReference>
<comment type="caution">
    <text evidence="10">The sequence shown here is derived from an EMBL/GenBank/DDBJ whole genome shotgun (WGS) entry which is preliminary data.</text>
</comment>
<dbReference type="SUPFAM" id="SSF102114">
    <property type="entry name" value="Radical SAM enzymes"/>
    <property type="match status" value="1"/>
</dbReference>
<dbReference type="AlphaFoldDB" id="A0A062XZ37"/>
<evidence type="ECO:0000256" key="5">
    <source>
        <dbReference type="ARBA" id="ARBA00022723"/>
    </source>
</evidence>
<organism evidence="10 11">
    <name type="scientific">Thermoanaerobaculum aquaticum</name>
    <dbReference type="NCBI Taxonomy" id="1312852"/>
    <lineage>
        <taxon>Bacteria</taxon>
        <taxon>Pseudomonadati</taxon>
        <taxon>Acidobacteriota</taxon>
        <taxon>Thermoanaerobaculia</taxon>
        <taxon>Thermoanaerobaculales</taxon>
        <taxon>Thermoanaerobaculaceae</taxon>
        <taxon>Thermoanaerobaculum</taxon>
    </lineage>
</organism>
<keyword evidence="6" id="KW-0408">Iron</keyword>
<dbReference type="OrthoDB" id="100851at2"/>
<name>A0A062XZ37_9BACT</name>
<evidence type="ECO:0000256" key="6">
    <source>
        <dbReference type="ARBA" id="ARBA00023004"/>
    </source>
</evidence>
<dbReference type="SFLD" id="SFLDS00029">
    <property type="entry name" value="Radical_SAM"/>
    <property type="match status" value="1"/>
</dbReference>
<dbReference type="SFLD" id="SFLDG01123">
    <property type="entry name" value="methyltransferase_(Class_B)"/>
    <property type="match status" value="1"/>
</dbReference>
<dbReference type="InterPro" id="IPR036724">
    <property type="entry name" value="Cobalamin-bd_sf"/>
</dbReference>
<evidence type="ECO:0000256" key="1">
    <source>
        <dbReference type="ARBA" id="ARBA00001966"/>
    </source>
</evidence>
<dbReference type="Proteomes" id="UP000027284">
    <property type="component" value="Unassembled WGS sequence"/>
</dbReference>
<evidence type="ECO:0000256" key="2">
    <source>
        <dbReference type="ARBA" id="ARBA00022603"/>
    </source>
</evidence>
<sequence length="498" mass="56596">MGKTNRSLRILLVKPPAELATIRALERFQRLEPLELSYLAGALPPYHAVRGLDLRLSYRPWRRFVREVKDFEPHLVGITAFSHEYRQALALAQLAKKTLPKVTVVVGGHHATAHPDSFNHPHAVDWVVRGEGCGPFSQLVAALAANELPEPSAALLPTGELFQELAKLPPPVFPPATQLPRPRHDLWDLSRYAIVWTHENPRAFAPLWRPVAMVRSSFGCRMRCSFCPVPVLFGGKHWPRDPEDVAEEIAQLPVDCVYFSDDENFLDREFSLQLAEALAKKGVRKRYFAWVRSTTVLKNPEVLRAFREVGLDCVFVGFEFATDRELRAVNKGATVNHNLRAHELLRQLGIAVHGAFMALPGFTHEDFDTLEAYLREMPPAETSFTVCCPSPGTPNWEQEKARFWVEDPFVVYDCMHPLTPTTLPLDQFARRFARLHHVAAPRHPLRQTRVPLHPGHVLRVEWAHRRYLAHLRHMAAHLARAGWTPGPQENQTQGRSVH</sequence>
<keyword evidence="2" id="KW-0489">Methyltransferase</keyword>
<comment type="cofactor">
    <cofactor evidence="1">
        <name>[4Fe-4S] cluster</name>
        <dbReference type="ChEBI" id="CHEBI:49883"/>
    </cofactor>
</comment>
<reference evidence="10 11" key="1">
    <citation type="submission" date="2014-04" db="EMBL/GenBank/DDBJ databases">
        <title>The Genome Sequence of Thermoanaerobaculum aquaticum MP-01, The First Cultivated Group 23 Acidobacterium.</title>
        <authorList>
            <person name="Stamps B.W."/>
            <person name="Losey N.A."/>
            <person name="Lawson P.A."/>
            <person name="Stevenson B.S."/>
        </authorList>
    </citation>
    <scope>NUCLEOTIDE SEQUENCE [LARGE SCALE GENOMIC DNA]</scope>
    <source>
        <strain evidence="10 11">MP-01</strain>
    </source>
</reference>
<dbReference type="InterPro" id="IPR034466">
    <property type="entry name" value="Methyltransferase_Class_B"/>
</dbReference>
<dbReference type="SUPFAM" id="SSF52242">
    <property type="entry name" value="Cobalamin (vitamin B12)-binding domain"/>
    <property type="match status" value="1"/>
</dbReference>
<dbReference type="InterPro" id="IPR023404">
    <property type="entry name" value="rSAM_horseshoe"/>
</dbReference>
<dbReference type="InterPro" id="IPR007197">
    <property type="entry name" value="rSAM"/>
</dbReference>
<dbReference type="PANTHER" id="PTHR43409:SF7">
    <property type="entry name" value="BLL1977 PROTEIN"/>
    <property type="match status" value="1"/>
</dbReference>
<evidence type="ECO:0000259" key="8">
    <source>
        <dbReference type="PROSITE" id="PS51332"/>
    </source>
</evidence>
<dbReference type="Gene3D" id="3.40.50.280">
    <property type="entry name" value="Cobalamin-binding domain"/>
    <property type="match status" value="1"/>
</dbReference>
<dbReference type="GO" id="GO:0005829">
    <property type="term" value="C:cytosol"/>
    <property type="evidence" value="ECO:0007669"/>
    <property type="project" value="TreeGrafter"/>
</dbReference>